<dbReference type="EMBL" id="JAGTUU010000004">
    <property type="protein sequence ID" value="MBS0124510.1"/>
    <property type="molecule type" value="Genomic_DNA"/>
</dbReference>
<gene>
    <name evidence="7" type="ORF">KB874_10215</name>
</gene>
<keyword evidence="2 5" id="KW-0479">Metal-binding</keyword>
<dbReference type="SUPFAM" id="SSF51197">
    <property type="entry name" value="Clavaminate synthase-like"/>
    <property type="match status" value="1"/>
</dbReference>
<comment type="similarity">
    <text evidence="1 5">Belongs to the iron/ascorbate-dependent oxidoreductase family.</text>
</comment>
<evidence type="ECO:0000313" key="8">
    <source>
        <dbReference type="Proteomes" id="UP000681356"/>
    </source>
</evidence>
<dbReference type="Pfam" id="PF14226">
    <property type="entry name" value="DIOX_N"/>
    <property type="match status" value="1"/>
</dbReference>
<keyword evidence="4 5" id="KW-0408">Iron</keyword>
<sequence length="366" mass="41277">MTRDLKDRIEPVREIAEDQKALTIDDATLPVVDLGPLATGKPEDRAAVAVALGKAARESGFFYIVNHGIPQEQIDALFAASRAFHEKPRSFKMRWWSGFTTHHRGYVPFEENGSDFPKSINFNEAWDMSFEAPADHPDYLAEWRMTGPNVWPDIPGWKQTVQGYYDSVFSLGLTLLDTLALELGVDPAELRQHITAPCSQMRLLRYVPNDMPATKEIVGIASHSDFECFTILLQGGPGLQVMNADDVWIEAPPIPGAFVVNIGDIFETWSGGQFKSTQHRVTNSGRERYSVPLFFGLDYHAVVEPLEKFRTPEAMAKYPPMRAGEHLMRMSVNAFRYMADAREKGELVLDFDVPEENPFKREAKQP</sequence>
<dbReference type="InterPro" id="IPR044861">
    <property type="entry name" value="IPNS-like_FE2OG_OXY"/>
</dbReference>
<keyword evidence="8" id="KW-1185">Reference proteome</keyword>
<dbReference type="Gene3D" id="2.60.120.330">
    <property type="entry name" value="B-lactam Antibiotic, Isopenicillin N Synthase, Chain"/>
    <property type="match status" value="1"/>
</dbReference>
<dbReference type="PRINTS" id="PR00682">
    <property type="entry name" value="IPNSYNTHASE"/>
</dbReference>
<evidence type="ECO:0000256" key="1">
    <source>
        <dbReference type="ARBA" id="ARBA00008056"/>
    </source>
</evidence>
<organism evidence="7 8">
    <name type="scientific">Thetidibacter halocola</name>
    <dbReference type="NCBI Taxonomy" id="2827239"/>
    <lineage>
        <taxon>Bacteria</taxon>
        <taxon>Pseudomonadati</taxon>
        <taxon>Pseudomonadota</taxon>
        <taxon>Alphaproteobacteria</taxon>
        <taxon>Rhodobacterales</taxon>
        <taxon>Roseobacteraceae</taxon>
        <taxon>Thetidibacter</taxon>
    </lineage>
</organism>
<dbReference type="PROSITE" id="PS51471">
    <property type="entry name" value="FE2OG_OXY"/>
    <property type="match status" value="1"/>
</dbReference>
<evidence type="ECO:0000256" key="2">
    <source>
        <dbReference type="ARBA" id="ARBA00022723"/>
    </source>
</evidence>
<keyword evidence="3 5" id="KW-0560">Oxidoreductase</keyword>
<evidence type="ECO:0000256" key="3">
    <source>
        <dbReference type="ARBA" id="ARBA00023002"/>
    </source>
</evidence>
<evidence type="ECO:0000259" key="6">
    <source>
        <dbReference type="PROSITE" id="PS51471"/>
    </source>
</evidence>
<accession>A0A8J7WBI3</accession>
<feature type="domain" description="Fe2OG dioxygenase" evidence="6">
    <location>
        <begin position="197"/>
        <end position="297"/>
    </location>
</feature>
<dbReference type="PANTHER" id="PTHR10209">
    <property type="entry name" value="OXIDOREDUCTASE, 2OG-FE II OXYGENASE FAMILY PROTEIN"/>
    <property type="match status" value="1"/>
</dbReference>
<dbReference type="InterPro" id="IPR027443">
    <property type="entry name" value="IPNS-like_sf"/>
</dbReference>
<protein>
    <submittedName>
        <fullName evidence="7">Isopenicillin N synthase family oxygenase</fullName>
    </submittedName>
</protein>
<proteinExistence type="inferred from homology"/>
<evidence type="ECO:0000256" key="4">
    <source>
        <dbReference type="ARBA" id="ARBA00023004"/>
    </source>
</evidence>
<dbReference type="PANTHER" id="PTHR10209:SF867">
    <property type="entry name" value="2-OXOGLUTARATE (2OG) AND FE(II)-DEPENDENT OXYGENASE SUPERFAMILY PROTEIN"/>
    <property type="match status" value="1"/>
</dbReference>
<dbReference type="Proteomes" id="UP000681356">
    <property type="component" value="Unassembled WGS sequence"/>
</dbReference>
<dbReference type="RefSeq" id="WP_212536482.1">
    <property type="nucleotide sequence ID" value="NZ_JAGTUU010000004.1"/>
</dbReference>
<dbReference type="InterPro" id="IPR026992">
    <property type="entry name" value="DIOX_N"/>
</dbReference>
<reference evidence="7" key="1">
    <citation type="submission" date="2021-04" db="EMBL/GenBank/DDBJ databases">
        <authorList>
            <person name="Yoon J."/>
        </authorList>
    </citation>
    <scope>NUCLEOTIDE SEQUENCE</scope>
    <source>
        <strain evidence="7">KMU-90</strain>
    </source>
</reference>
<comment type="caution">
    <text evidence="7">The sequence shown here is derived from an EMBL/GenBank/DDBJ whole genome shotgun (WGS) entry which is preliminary data.</text>
</comment>
<dbReference type="AlphaFoldDB" id="A0A8J7WBI3"/>
<dbReference type="GO" id="GO:0046872">
    <property type="term" value="F:metal ion binding"/>
    <property type="evidence" value="ECO:0007669"/>
    <property type="project" value="UniProtKB-KW"/>
</dbReference>
<evidence type="ECO:0000313" key="7">
    <source>
        <dbReference type="EMBL" id="MBS0124510.1"/>
    </source>
</evidence>
<dbReference type="GO" id="GO:0016491">
    <property type="term" value="F:oxidoreductase activity"/>
    <property type="evidence" value="ECO:0007669"/>
    <property type="project" value="UniProtKB-KW"/>
</dbReference>
<name>A0A8J7WBI3_9RHOB</name>
<dbReference type="Pfam" id="PF03171">
    <property type="entry name" value="2OG-FeII_Oxy"/>
    <property type="match status" value="1"/>
</dbReference>
<dbReference type="InterPro" id="IPR005123">
    <property type="entry name" value="Oxoglu/Fe-dep_dioxygenase_dom"/>
</dbReference>
<evidence type="ECO:0000256" key="5">
    <source>
        <dbReference type="RuleBase" id="RU003682"/>
    </source>
</evidence>